<keyword evidence="1" id="KW-0227">DNA damage</keyword>
<dbReference type="InterPro" id="IPR035901">
    <property type="entry name" value="GIY-YIG_endonuc_sf"/>
</dbReference>
<dbReference type="SMART" id="SM00465">
    <property type="entry name" value="GIYc"/>
    <property type="match status" value="1"/>
</dbReference>
<name>A0A643FL49_9BURK</name>
<evidence type="ECO:0000256" key="1">
    <source>
        <dbReference type="ARBA" id="ARBA00022763"/>
    </source>
</evidence>
<proteinExistence type="predicted"/>
<dbReference type="Gene3D" id="3.40.1440.10">
    <property type="entry name" value="GIY-YIG endonuclease"/>
    <property type="match status" value="1"/>
</dbReference>
<keyword evidence="6" id="KW-0742">SOS response</keyword>
<dbReference type="InterPro" id="IPR000305">
    <property type="entry name" value="GIY-YIG_endonuc"/>
</dbReference>
<keyword evidence="4" id="KW-0267">Excision nuclease</keyword>
<evidence type="ECO:0000256" key="2">
    <source>
        <dbReference type="ARBA" id="ARBA00022769"/>
    </source>
</evidence>
<dbReference type="GO" id="GO:0009380">
    <property type="term" value="C:excinuclease repair complex"/>
    <property type="evidence" value="ECO:0007669"/>
    <property type="project" value="TreeGrafter"/>
</dbReference>
<dbReference type="GO" id="GO:0009432">
    <property type="term" value="P:SOS response"/>
    <property type="evidence" value="ECO:0007669"/>
    <property type="project" value="UniProtKB-KW"/>
</dbReference>
<evidence type="ECO:0000259" key="10">
    <source>
        <dbReference type="PROSITE" id="PS50164"/>
    </source>
</evidence>
<dbReference type="Proteomes" id="UP000397656">
    <property type="component" value="Chromosome 2"/>
</dbReference>
<dbReference type="AlphaFoldDB" id="A0A643FL49"/>
<dbReference type="SUPFAM" id="SSF82771">
    <property type="entry name" value="GIY-YIG endonuclease"/>
    <property type="match status" value="1"/>
</dbReference>
<evidence type="ECO:0000256" key="8">
    <source>
        <dbReference type="ARBA" id="ARBA00042138"/>
    </source>
</evidence>
<dbReference type="GO" id="GO:0016787">
    <property type="term" value="F:hydrolase activity"/>
    <property type="evidence" value="ECO:0007669"/>
    <property type="project" value="UniProtKB-KW"/>
</dbReference>
<keyword evidence="5" id="KW-0234">DNA repair</keyword>
<dbReference type="NCBIfam" id="NF007833">
    <property type="entry name" value="PRK10545.1"/>
    <property type="match status" value="1"/>
</dbReference>
<dbReference type="RefSeq" id="WP_150992144.1">
    <property type="nucleotide sequence ID" value="NZ_CP062804.1"/>
</dbReference>
<dbReference type="InterPro" id="IPR047296">
    <property type="entry name" value="GIY-YIG_UvrC_Cho"/>
</dbReference>
<dbReference type="GeneID" id="98405725"/>
<organism evidence="11 12">
    <name type="scientific">Cupriavidus basilensis</name>
    <dbReference type="NCBI Taxonomy" id="68895"/>
    <lineage>
        <taxon>Bacteria</taxon>
        <taxon>Pseudomonadati</taxon>
        <taxon>Pseudomonadota</taxon>
        <taxon>Betaproteobacteria</taxon>
        <taxon>Burkholderiales</taxon>
        <taxon>Burkholderiaceae</taxon>
        <taxon>Cupriavidus</taxon>
    </lineage>
</organism>
<evidence type="ECO:0000256" key="7">
    <source>
        <dbReference type="ARBA" id="ARBA00040756"/>
    </source>
</evidence>
<dbReference type="PANTHER" id="PTHR30562:SF10">
    <property type="entry name" value="EXCINUCLEASE CHO"/>
    <property type="match status" value="1"/>
</dbReference>
<evidence type="ECO:0000313" key="12">
    <source>
        <dbReference type="Proteomes" id="UP000397656"/>
    </source>
</evidence>
<evidence type="ECO:0000256" key="5">
    <source>
        <dbReference type="ARBA" id="ARBA00023204"/>
    </source>
</evidence>
<gene>
    <name evidence="11" type="primary">cho</name>
    <name evidence="11" type="ORF">F7R26_032695</name>
</gene>
<evidence type="ECO:0000256" key="9">
    <source>
        <dbReference type="ARBA" id="ARBA00042732"/>
    </source>
</evidence>
<sequence>MKRAHSPRLPGSRLHRRAAPLSGIVRPTPDAPPSAALLPAGLEPLREVARALPRAPGVYLFHGERGGLPLYIGKSVDLRSRVLSHLRNAQEARMLQQLRRIDHERTGGEIGALLLEARLIKEQLPLFNQRLRRQQQLCSLRLVDGMPEVVYANRIDFAHEPDFYGLFAGRRAALDHLRELADAHRLCLHLLGLERPAVRGRCFRAMLGRCAGACAGAETEAAHRDRLVASLQAVRVACWPFGGAIGLREDDGEVARIHVVRNWCYLGSAPDLARARALRRVAPAFDADAYRVLCKPILLGNHDLIKL</sequence>
<dbReference type="InterPro" id="IPR050066">
    <property type="entry name" value="UvrABC_protein_C"/>
</dbReference>
<evidence type="ECO:0000256" key="4">
    <source>
        <dbReference type="ARBA" id="ARBA00022881"/>
    </source>
</evidence>
<feature type="domain" description="GIY-YIG" evidence="10">
    <location>
        <begin position="54"/>
        <end position="129"/>
    </location>
</feature>
<dbReference type="GO" id="GO:0006289">
    <property type="term" value="P:nucleotide-excision repair"/>
    <property type="evidence" value="ECO:0007669"/>
    <property type="project" value="InterPro"/>
</dbReference>
<reference evidence="11 12" key="1">
    <citation type="submission" date="2020-10" db="EMBL/GenBank/DDBJ databases">
        <title>Complete genome sequence of Cupriavidus basilensis CCUG 49340T.</title>
        <authorList>
            <person name="Salva-Serra F."/>
            <person name="Donoso R.A."/>
            <person name="Cho K.H."/>
            <person name="Yoo J.A."/>
            <person name="Lee K."/>
            <person name="Yoon S.-H."/>
            <person name="Perez-Pantoja D."/>
            <person name="Moore E.R.B."/>
        </authorList>
    </citation>
    <scope>NUCLEOTIDE SEQUENCE [LARGE SCALE GENOMIC DNA]</scope>
    <source>
        <strain evidence="12">CCUG 49340</strain>
    </source>
</reference>
<dbReference type="PANTHER" id="PTHR30562">
    <property type="entry name" value="UVRC/OXIDOREDUCTASE"/>
    <property type="match status" value="1"/>
</dbReference>
<protein>
    <recommendedName>
        <fullName evidence="7">Excinuclease cho</fullName>
    </recommendedName>
    <alternativeName>
        <fullName evidence="9">Endonuclease cho</fullName>
    </alternativeName>
    <alternativeName>
        <fullName evidence="8">UvrC homolog protein</fullName>
    </alternativeName>
</protein>
<dbReference type="CDD" id="cd10434">
    <property type="entry name" value="GIY-YIG_UvrC_Cho"/>
    <property type="match status" value="1"/>
</dbReference>
<dbReference type="GO" id="GO:0004518">
    <property type="term" value="F:nuclease activity"/>
    <property type="evidence" value="ECO:0007669"/>
    <property type="project" value="UniProtKB-KW"/>
</dbReference>
<evidence type="ECO:0000256" key="3">
    <source>
        <dbReference type="ARBA" id="ARBA00022801"/>
    </source>
</evidence>
<keyword evidence="2" id="KW-0228">DNA excision</keyword>
<evidence type="ECO:0000313" key="11">
    <source>
        <dbReference type="EMBL" id="QOT79475.1"/>
    </source>
</evidence>
<dbReference type="PROSITE" id="PS50164">
    <property type="entry name" value="GIY_YIG"/>
    <property type="match status" value="1"/>
</dbReference>
<accession>A0A643FL49</accession>
<evidence type="ECO:0000256" key="6">
    <source>
        <dbReference type="ARBA" id="ARBA00023236"/>
    </source>
</evidence>
<keyword evidence="3 11" id="KW-0378">Hydrolase</keyword>
<dbReference type="EMBL" id="CP062804">
    <property type="protein sequence ID" value="QOT79475.1"/>
    <property type="molecule type" value="Genomic_DNA"/>
</dbReference>